<keyword evidence="10" id="KW-0460">Magnesium</keyword>
<accession>A0ABU9M9A3</accession>
<dbReference type="Gene3D" id="3.30.160.270">
    <property type="match status" value="1"/>
</dbReference>
<keyword evidence="9 10" id="KW-0100">Branched-chain amino acid biosynthesis</keyword>
<comment type="caution">
    <text evidence="12">The sequence shown here is derived from an EMBL/GenBank/DDBJ whole genome shotgun (WGS) entry which is preliminary data.</text>
</comment>
<dbReference type="EC" id="2.3.3.13" evidence="4 10"/>
<comment type="pathway">
    <text evidence="2 10">Amino-acid biosynthesis; L-leucine biosynthesis; L-leucine from 3-methyl-2-oxobutanoate: step 1/4.</text>
</comment>
<keyword evidence="5 10" id="KW-0432">Leucine biosynthesis</keyword>
<dbReference type="SUPFAM" id="SSF51569">
    <property type="entry name" value="Aldolase"/>
    <property type="match status" value="1"/>
</dbReference>
<dbReference type="GO" id="GO:0003852">
    <property type="term" value="F:2-isopropylmalate synthase activity"/>
    <property type="evidence" value="ECO:0007669"/>
    <property type="project" value="UniProtKB-EC"/>
</dbReference>
<feature type="binding site" evidence="10">
    <location>
        <position position="248"/>
    </location>
    <ligand>
        <name>Mg(2+)</name>
        <dbReference type="ChEBI" id="CHEBI:18420"/>
    </ligand>
</feature>
<dbReference type="PANTHER" id="PTHR46911">
    <property type="match status" value="1"/>
</dbReference>
<evidence type="ECO:0000256" key="4">
    <source>
        <dbReference type="ARBA" id="ARBA00012973"/>
    </source>
</evidence>
<evidence type="ECO:0000256" key="6">
    <source>
        <dbReference type="ARBA" id="ARBA00022605"/>
    </source>
</evidence>
<feature type="binding site" evidence="10">
    <location>
        <position position="282"/>
    </location>
    <ligand>
        <name>Mg(2+)</name>
        <dbReference type="ChEBI" id="CHEBI:18420"/>
    </ligand>
</feature>
<feature type="domain" description="Pyruvate carboxyltransferase" evidence="11">
    <location>
        <begin position="33"/>
        <end position="307"/>
    </location>
</feature>
<dbReference type="InterPro" id="IPR036230">
    <property type="entry name" value="LeuA_allosteric_dom_sf"/>
</dbReference>
<name>A0ABU9M9A3_STUCH</name>
<feature type="binding site" evidence="10">
    <location>
        <position position="42"/>
    </location>
    <ligand>
        <name>Mg(2+)</name>
        <dbReference type="ChEBI" id="CHEBI:18420"/>
    </ligand>
</feature>
<keyword evidence="10" id="KW-0963">Cytoplasm</keyword>
<dbReference type="SMART" id="SM00917">
    <property type="entry name" value="LeuA_dimer"/>
    <property type="match status" value="1"/>
</dbReference>
<evidence type="ECO:0000256" key="7">
    <source>
        <dbReference type="ARBA" id="ARBA00022679"/>
    </source>
</evidence>
<evidence type="ECO:0000259" key="11">
    <source>
        <dbReference type="PROSITE" id="PS50991"/>
    </source>
</evidence>
<evidence type="ECO:0000256" key="2">
    <source>
        <dbReference type="ARBA" id="ARBA00004689"/>
    </source>
</evidence>
<dbReference type="RefSeq" id="WP_342406079.1">
    <property type="nucleotide sequence ID" value="NZ_JBCFXD010000004.1"/>
</dbReference>
<dbReference type="InterPro" id="IPR000891">
    <property type="entry name" value="PYR_CT"/>
</dbReference>
<comment type="catalytic activity">
    <reaction evidence="1 10">
        <text>3-methyl-2-oxobutanoate + acetyl-CoA + H2O = (2S)-2-isopropylmalate + CoA + H(+)</text>
        <dbReference type="Rhea" id="RHEA:21524"/>
        <dbReference type="ChEBI" id="CHEBI:1178"/>
        <dbReference type="ChEBI" id="CHEBI:11851"/>
        <dbReference type="ChEBI" id="CHEBI:15377"/>
        <dbReference type="ChEBI" id="CHEBI:15378"/>
        <dbReference type="ChEBI" id="CHEBI:57287"/>
        <dbReference type="ChEBI" id="CHEBI:57288"/>
        <dbReference type="EC" id="2.3.3.13"/>
    </reaction>
</comment>
<dbReference type="InterPro" id="IPR054692">
    <property type="entry name" value="LeuA-like_post-cat"/>
</dbReference>
<gene>
    <name evidence="10 12" type="primary">leuA</name>
    <name evidence="12" type="ORF">AAGW23_08700</name>
</gene>
<dbReference type="InterPro" id="IPR013709">
    <property type="entry name" value="2-isopropylmalate_synth_dimer"/>
</dbReference>
<dbReference type="PROSITE" id="PS00816">
    <property type="entry name" value="AIPM_HOMOCIT_SYNTH_2"/>
    <property type="match status" value="1"/>
</dbReference>
<keyword evidence="8 10" id="KW-0479">Metal-binding</keyword>
<dbReference type="NCBIfam" id="NF002991">
    <property type="entry name" value="PRK03739.1"/>
    <property type="match status" value="1"/>
</dbReference>
<evidence type="ECO:0000256" key="9">
    <source>
        <dbReference type="ARBA" id="ARBA00023304"/>
    </source>
</evidence>
<evidence type="ECO:0000256" key="3">
    <source>
        <dbReference type="ARBA" id="ARBA00009767"/>
    </source>
</evidence>
<dbReference type="InterPro" id="IPR013785">
    <property type="entry name" value="Aldolase_TIM"/>
</dbReference>
<evidence type="ECO:0000256" key="1">
    <source>
        <dbReference type="ARBA" id="ARBA00000064"/>
    </source>
</evidence>
<dbReference type="PANTHER" id="PTHR46911:SF1">
    <property type="entry name" value="2-ISOPROPYLMALATE SYNTHASE"/>
    <property type="match status" value="1"/>
</dbReference>
<dbReference type="Pfam" id="PF08502">
    <property type="entry name" value="LeuA_dimer"/>
    <property type="match status" value="1"/>
</dbReference>
<dbReference type="SUPFAM" id="SSF89000">
    <property type="entry name" value="post-HMGL domain-like"/>
    <property type="match status" value="1"/>
</dbReference>
<protein>
    <recommendedName>
        <fullName evidence="4 10">2-isopropylmalate synthase</fullName>
        <ecNumber evidence="4 10">2.3.3.13</ecNumber>
    </recommendedName>
    <alternativeName>
        <fullName evidence="10">Alpha-IPM synthase</fullName>
    </alternativeName>
    <alternativeName>
        <fullName evidence="10">Alpha-isopropylmalate synthase</fullName>
    </alternativeName>
</protein>
<evidence type="ECO:0000313" key="12">
    <source>
        <dbReference type="EMBL" id="MEL7558916.1"/>
    </source>
</evidence>
<dbReference type="PROSITE" id="PS50991">
    <property type="entry name" value="PYR_CT"/>
    <property type="match status" value="1"/>
</dbReference>
<dbReference type="HAMAP" id="MF_00572">
    <property type="entry name" value="LeuA_type2"/>
    <property type="match status" value="1"/>
</dbReference>
<dbReference type="CDD" id="cd07942">
    <property type="entry name" value="DRE_TIM_LeuA"/>
    <property type="match status" value="1"/>
</dbReference>
<reference evidence="12 13" key="1">
    <citation type="submission" date="2024-04" db="EMBL/GenBank/DDBJ databases">
        <title>Draft Genome Sequence of Isolates Cultured from Underwater Hawaii Seamounts in the North Pacific Ocean.</title>
        <authorList>
            <person name="Sharma I."/>
            <person name="Darden B."/>
            <person name="Creggett J."/>
            <person name="Taylor S."/>
            <person name="Grant M.P."/>
            <person name="Scott J."/>
            <person name="Attles S."/>
            <person name="Walker S."/>
            <person name="Johnson G."/>
            <person name="St. Cloud C."/>
        </authorList>
    </citation>
    <scope>NUCLEOTIDE SEQUENCE [LARGE SCALE GENOMIC DNA]</scope>
    <source>
        <strain evidence="12 13">03GJ23</strain>
    </source>
</reference>
<comment type="similarity">
    <text evidence="3 10">Belongs to the alpha-IPM synthase/homocitrate synthase family. LeuA type 2 subfamily.</text>
</comment>
<evidence type="ECO:0000256" key="5">
    <source>
        <dbReference type="ARBA" id="ARBA00022430"/>
    </source>
</evidence>
<dbReference type="EMBL" id="JBCFXD010000004">
    <property type="protein sequence ID" value="MEL7558916.1"/>
    <property type="molecule type" value="Genomic_DNA"/>
</dbReference>
<feature type="region of interest" description="Regulatory domain" evidence="10">
    <location>
        <begin position="439"/>
        <end position="556"/>
    </location>
</feature>
<sequence>MTMLKDPSNKYRAFPVINLPDRTWPSQTITQAPIWLSSDLRDGNQSLIEPMDAAKKMRFFKTLVQIGLKEIEVGFPSASQTDFDFVRELIQGGHIPDDVTIQVLTQAREDLITRTFESLKGAKQAIVHYYNATAPSFRRIVFNQDKAGVVNIAVNAAQVVKRLADAAPETDWRFEYSPEVFSSTETDFAVEVCNAVIEVFQPTPTKKLILNLPATVEAATPNIYADQIEYFGRKINKRDSVLISLHTHNDRGTGVAATELGLMAGADRVEGCLFGNGERTGNVDLVTVALNMYSQGVDPQLDFSDIDAVRKVVEECNQLPVHPRHPYVGDLVHTAFSGSHQDAIRKGFSQQDPNGVWEVPYLPIDPADIGRSYEAVIRVNSQSGKGGITYLLEQEYGISLPRRMQIEFSQVVQRETDRLGLEMSAKQIYALLESEYLQATAPYALKSHRLQEENGTSAVDVEVASEGEIMHWRGIGKGPLEALVAGLPVKLEIMDYHEHSIGAGSNARAAAYIEVRLDGERPLHGIGIDENITTASIRALFSALNRALREATSKAA</sequence>
<comment type="cofactor">
    <cofactor evidence="10">
        <name>Mg(2+)</name>
        <dbReference type="ChEBI" id="CHEBI:18420"/>
    </cofactor>
</comment>
<dbReference type="InterPro" id="IPR002034">
    <property type="entry name" value="AIPM/Hcit_synth_CS"/>
</dbReference>
<dbReference type="NCBIfam" id="TIGR00970">
    <property type="entry name" value="leuA_yeast"/>
    <property type="match status" value="1"/>
</dbReference>
<keyword evidence="6 10" id="KW-0028">Amino-acid biosynthesis</keyword>
<dbReference type="InterPro" id="IPR039371">
    <property type="entry name" value="LeuA_N_DRE-TIM"/>
</dbReference>
<evidence type="ECO:0000256" key="10">
    <source>
        <dbReference type="HAMAP-Rule" id="MF_00572"/>
    </source>
</evidence>
<dbReference type="Pfam" id="PF00682">
    <property type="entry name" value="HMGL-like"/>
    <property type="match status" value="1"/>
</dbReference>
<dbReference type="Pfam" id="PF22615">
    <property type="entry name" value="IPMS_D2"/>
    <property type="match status" value="1"/>
</dbReference>
<proteinExistence type="inferred from homology"/>
<comment type="subcellular location">
    <subcellularLocation>
        <location evidence="10">Cytoplasm</location>
    </subcellularLocation>
</comment>
<dbReference type="PROSITE" id="PS00815">
    <property type="entry name" value="AIPM_HOMOCIT_SYNTH_1"/>
    <property type="match status" value="1"/>
</dbReference>
<dbReference type="Proteomes" id="UP001467669">
    <property type="component" value="Unassembled WGS sequence"/>
</dbReference>
<keyword evidence="7 10" id="KW-0808">Transferase</keyword>
<dbReference type="InterPro" id="IPR005668">
    <property type="entry name" value="IPM_Synthase"/>
</dbReference>
<evidence type="ECO:0000313" key="13">
    <source>
        <dbReference type="Proteomes" id="UP001467669"/>
    </source>
</evidence>
<comment type="subunit">
    <text evidence="10">Homodimer.</text>
</comment>
<feature type="binding site" evidence="10">
    <location>
        <position position="246"/>
    </location>
    <ligand>
        <name>Mg(2+)</name>
        <dbReference type="ChEBI" id="CHEBI:18420"/>
    </ligand>
</feature>
<keyword evidence="12" id="KW-0012">Acyltransferase</keyword>
<dbReference type="SUPFAM" id="SSF110921">
    <property type="entry name" value="2-isopropylmalate synthase LeuA, allosteric (dimerisation) domain"/>
    <property type="match status" value="1"/>
</dbReference>
<comment type="function">
    <text evidence="10">Catalyzes the condensation of the acetyl group of acetyl-CoA with 3-methyl-2-oxobutanoate (2-ketoisovalerate) to form 3-carboxy-3-hydroxy-4-methylpentanoate (2-isopropylmalate).</text>
</comment>
<dbReference type="Gene3D" id="3.20.20.70">
    <property type="entry name" value="Aldolase class I"/>
    <property type="match status" value="1"/>
</dbReference>
<evidence type="ECO:0000256" key="8">
    <source>
        <dbReference type="ARBA" id="ARBA00022723"/>
    </source>
</evidence>
<keyword evidence="13" id="KW-1185">Reference proteome</keyword>
<organism evidence="12 13">
    <name type="scientific">Stutzerimonas chloritidismutans</name>
    <name type="common">Pseudomonas chloritidismutans</name>
    <dbReference type="NCBI Taxonomy" id="203192"/>
    <lineage>
        <taxon>Bacteria</taxon>
        <taxon>Pseudomonadati</taxon>
        <taxon>Pseudomonadota</taxon>
        <taxon>Gammaproteobacteria</taxon>
        <taxon>Pseudomonadales</taxon>
        <taxon>Pseudomonadaceae</taxon>
        <taxon>Stutzerimonas</taxon>
    </lineage>
</organism>